<dbReference type="Pfam" id="PF01197">
    <property type="entry name" value="Ribosomal_L31"/>
    <property type="match status" value="1"/>
</dbReference>
<dbReference type="PRINTS" id="PR01249">
    <property type="entry name" value="RIBOSOMALL31"/>
</dbReference>
<keyword evidence="4 5" id="KW-0687">Ribonucleoprotein</keyword>
<gene>
    <name evidence="6" type="ORF">BGX16_0245</name>
</gene>
<comment type="similarity">
    <text evidence="1">Belongs to the bacterial ribosomal protein bL31 family. Type B subfamily.</text>
</comment>
<accession>A0A2M9A3X2</accession>
<sequence length="106" mass="11821">MKNGIHPDYNPVVFVDANTGKEFITRSTKSSAEKKVIDGVEYGVVTLEITSDTHPFWTGKQHRVDTAGRIDQFNKRFAGDGKLNIAGAKRKTRRVAAKKSEEAEEK</sequence>
<dbReference type="GO" id="GO:0003735">
    <property type="term" value="F:structural constituent of ribosome"/>
    <property type="evidence" value="ECO:0007669"/>
    <property type="project" value="InterPro"/>
</dbReference>
<organism evidence="6 7">
    <name type="scientific">Hallerella succinigenes</name>
    <dbReference type="NCBI Taxonomy" id="1896222"/>
    <lineage>
        <taxon>Bacteria</taxon>
        <taxon>Pseudomonadati</taxon>
        <taxon>Fibrobacterota</taxon>
        <taxon>Fibrobacteria</taxon>
        <taxon>Fibrobacterales</taxon>
        <taxon>Fibrobacteraceae</taxon>
        <taxon>Hallerella</taxon>
    </lineage>
</organism>
<dbReference type="EMBL" id="PGEX01000001">
    <property type="protein sequence ID" value="PJJ40327.1"/>
    <property type="molecule type" value="Genomic_DNA"/>
</dbReference>
<dbReference type="Gene3D" id="4.10.830.30">
    <property type="entry name" value="Ribosomal protein L31"/>
    <property type="match status" value="1"/>
</dbReference>
<comment type="subunit">
    <text evidence="2">Part of the 50S ribosomal subunit.</text>
</comment>
<evidence type="ECO:0000256" key="3">
    <source>
        <dbReference type="ARBA" id="ARBA00022980"/>
    </source>
</evidence>
<evidence type="ECO:0000256" key="2">
    <source>
        <dbReference type="ARBA" id="ARBA00011838"/>
    </source>
</evidence>
<name>A0A2M9A3X2_9BACT</name>
<evidence type="ECO:0000313" key="6">
    <source>
        <dbReference type="EMBL" id="PJJ40327.1"/>
    </source>
</evidence>
<dbReference type="PANTHER" id="PTHR33280">
    <property type="entry name" value="50S RIBOSOMAL PROTEIN L31, CHLOROPLASTIC"/>
    <property type="match status" value="1"/>
</dbReference>
<dbReference type="InterPro" id="IPR042105">
    <property type="entry name" value="Ribosomal_bL31_sf"/>
</dbReference>
<dbReference type="SUPFAM" id="SSF143800">
    <property type="entry name" value="L28p-like"/>
    <property type="match status" value="1"/>
</dbReference>
<dbReference type="RefSeq" id="WP_100424427.1">
    <property type="nucleotide sequence ID" value="NZ_JAQXKX010000032.1"/>
</dbReference>
<dbReference type="PROSITE" id="PS01143">
    <property type="entry name" value="RIBOSOMAL_L31"/>
    <property type="match status" value="1"/>
</dbReference>
<proteinExistence type="inferred from homology"/>
<dbReference type="OrthoDB" id="9803251at2"/>
<evidence type="ECO:0000256" key="5">
    <source>
        <dbReference type="RuleBase" id="RU000564"/>
    </source>
</evidence>
<dbReference type="AlphaFoldDB" id="A0A2M9A3X2"/>
<keyword evidence="3 5" id="KW-0689">Ribosomal protein</keyword>
<dbReference type="NCBIfam" id="TIGR00105">
    <property type="entry name" value="L31"/>
    <property type="match status" value="1"/>
</dbReference>
<evidence type="ECO:0000256" key="4">
    <source>
        <dbReference type="ARBA" id="ARBA00023274"/>
    </source>
</evidence>
<protein>
    <recommendedName>
        <fullName evidence="5">50S ribosomal protein L31</fullName>
    </recommendedName>
</protein>
<dbReference type="InterPro" id="IPR002150">
    <property type="entry name" value="Ribosomal_bL31"/>
</dbReference>
<dbReference type="NCBIfam" id="NF002462">
    <property type="entry name" value="PRK01678.1"/>
    <property type="match status" value="1"/>
</dbReference>
<dbReference type="GO" id="GO:0006412">
    <property type="term" value="P:translation"/>
    <property type="evidence" value="ECO:0007669"/>
    <property type="project" value="InterPro"/>
</dbReference>
<reference evidence="6 7" key="1">
    <citation type="submission" date="2017-11" db="EMBL/GenBank/DDBJ databases">
        <title>Animal gut microbial communities from fecal samples from Wisconsin, USA.</title>
        <authorList>
            <person name="Neumann A."/>
        </authorList>
    </citation>
    <scope>NUCLEOTIDE SEQUENCE [LARGE SCALE GENOMIC DNA]</scope>
    <source>
        <strain evidence="6 7">UWS3</strain>
    </source>
</reference>
<dbReference type="InterPro" id="IPR027493">
    <property type="entry name" value="Ribosomal_bL31_B"/>
</dbReference>
<dbReference type="InterPro" id="IPR034704">
    <property type="entry name" value="Ribosomal_bL28/bL31-like_sf"/>
</dbReference>
<dbReference type="GO" id="GO:1990904">
    <property type="term" value="C:ribonucleoprotein complex"/>
    <property type="evidence" value="ECO:0007669"/>
    <property type="project" value="UniProtKB-KW"/>
</dbReference>
<dbReference type="Proteomes" id="UP000231134">
    <property type="component" value="Unassembled WGS sequence"/>
</dbReference>
<dbReference type="PANTHER" id="PTHR33280:SF1">
    <property type="entry name" value="LARGE RIBOSOMAL SUBUNIT PROTEIN BL31C"/>
    <property type="match status" value="1"/>
</dbReference>
<evidence type="ECO:0000256" key="1">
    <source>
        <dbReference type="ARBA" id="ARBA00008196"/>
    </source>
</evidence>
<comment type="caution">
    <text evidence="6">The sequence shown here is derived from an EMBL/GenBank/DDBJ whole genome shotgun (WGS) entry which is preliminary data.</text>
</comment>
<evidence type="ECO:0000313" key="7">
    <source>
        <dbReference type="Proteomes" id="UP000231134"/>
    </source>
</evidence>
<keyword evidence="7" id="KW-1185">Reference proteome</keyword>
<dbReference type="GO" id="GO:0005840">
    <property type="term" value="C:ribosome"/>
    <property type="evidence" value="ECO:0007669"/>
    <property type="project" value="UniProtKB-KW"/>
</dbReference>